<gene>
    <name evidence="1" type="ORF">L9F63_027685</name>
</gene>
<reference evidence="1" key="2">
    <citation type="submission" date="2023-05" db="EMBL/GenBank/DDBJ databases">
        <authorList>
            <person name="Fouks B."/>
        </authorList>
    </citation>
    <scope>NUCLEOTIDE SEQUENCE</scope>
    <source>
        <strain evidence="1">Stay&amp;Tobe</strain>
        <tissue evidence="1">Testes</tissue>
    </source>
</reference>
<comment type="caution">
    <text evidence="1">The sequence shown here is derived from an EMBL/GenBank/DDBJ whole genome shotgun (WGS) entry which is preliminary data.</text>
</comment>
<proteinExistence type="predicted"/>
<feature type="non-terminal residue" evidence="1">
    <location>
        <position position="79"/>
    </location>
</feature>
<reference evidence="1" key="1">
    <citation type="journal article" date="2023" name="IScience">
        <title>Live-bearing cockroach genome reveals convergent evolutionary mechanisms linked to viviparity in insects and beyond.</title>
        <authorList>
            <person name="Fouks B."/>
            <person name="Harrison M.C."/>
            <person name="Mikhailova A.A."/>
            <person name="Marchal E."/>
            <person name="English S."/>
            <person name="Carruthers M."/>
            <person name="Jennings E.C."/>
            <person name="Chiamaka E.L."/>
            <person name="Frigard R.A."/>
            <person name="Pippel M."/>
            <person name="Attardo G.M."/>
            <person name="Benoit J.B."/>
            <person name="Bornberg-Bauer E."/>
            <person name="Tobe S.S."/>
        </authorList>
    </citation>
    <scope>NUCLEOTIDE SEQUENCE</scope>
    <source>
        <strain evidence="1">Stay&amp;Tobe</strain>
    </source>
</reference>
<evidence type="ECO:0000313" key="2">
    <source>
        <dbReference type="Proteomes" id="UP001233999"/>
    </source>
</evidence>
<dbReference type="EMBL" id="JASPKZ010003687">
    <property type="protein sequence ID" value="KAJ9593073.1"/>
    <property type="molecule type" value="Genomic_DNA"/>
</dbReference>
<feature type="non-terminal residue" evidence="1">
    <location>
        <position position="1"/>
    </location>
</feature>
<dbReference type="InterPro" id="IPR036236">
    <property type="entry name" value="Znf_C2H2_sf"/>
</dbReference>
<keyword evidence="2" id="KW-1185">Reference proteome</keyword>
<organism evidence="1 2">
    <name type="scientific">Diploptera punctata</name>
    <name type="common">Pacific beetle cockroach</name>
    <dbReference type="NCBI Taxonomy" id="6984"/>
    <lineage>
        <taxon>Eukaryota</taxon>
        <taxon>Metazoa</taxon>
        <taxon>Ecdysozoa</taxon>
        <taxon>Arthropoda</taxon>
        <taxon>Hexapoda</taxon>
        <taxon>Insecta</taxon>
        <taxon>Pterygota</taxon>
        <taxon>Neoptera</taxon>
        <taxon>Polyneoptera</taxon>
        <taxon>Dictyoptera</taxon>
        <taxon>Blattodea</taxon>
        <taxon>Blaberoidea</taxon>
        <taxon>Blaberidae</taxon>
        <taxon>Diplopterinae</taxon>
        <taxon>Diploptera</taxon>
    </lineage>
</organism>
<evidence type="ECO:0000313" key="1">
    <source>
        <dbReference type="EMBL" id="KAJ9593073.1"/>
    </source>
</evidence>
<dbReference type="Proteomes" id="UP001233999">
    <property type="component" value="Unassembled WGS sequence"/>
</dbReference>
<dbReference type="AlphaFoldDB" id="A0AAD8A671"/>
<name>A0AAD8A671_DIPPU</name>
<sequence length="79" mass="9497">RQLPVLINETFFNKSTLNTHLLLHSNEKHFQCSVFYIMTKICMSKYNIFVKYNFHYFNTSLFIQHCVVSTLNFKRTILS</sequence>
<protein>
    <submittedName>
        <fullName evidence="1">Uncharacterized protein</fullName>
    </submittedName>
</protein>
<accession>A0AAD8A671</accession>
<dbReference type="SUPFAM" id="SSF57667">
    <property type="entry name" value="beta-beta-alpha zinc fingers"/>
    <property type="match status" value="1"/>
</dbReference>